<feature type="transmembrane region" description="Helical" evidence="2">
    <location>
        <begin position="98"/>
        <end position="115"/>
    </location>
</feature>
<organism evidence="3 4">
    <name type="scientific">Austropuccinia psidii MF-1</name>
    <dbReference type="NCBI Taxonomy" id="1389203"/>
    <lineage>
        <taxon>Eukaryota</taxon>
        <taxon>Fungi</taxon>
        <taxon>Dikarya</taxon>
        <taxon>Basidiomycota</taxon>
        <taxon>Pucciniomycotina</taxon>
        <taxon>Pucciniomycetes</taxon>
        <taxon>Pucciniales</taxon>
        <taxon>Sphaerophragmiaceae</taxon>
        <taxon>Austropuccinia</taxon>
    </lineage>
</organism>
<evidence type="ECO:0000313" key="4">
    <source>
        <dbReference type="Proteomes" id="UP000765509"/>
    </source>
</evidence>
<keyword evidence="2" id="KW-0472">Membrane</keyword>
<keyword evidence="4" id="KW-1185">Reference proteome</keyword>
<reference evidence="3" key="1">
    <citation type="submission" date="2021-03" db="EMBL/GenBank/DDBJ databases">
        <title>Draft genome sequence of rust myrtle Austropuccinia psidii MF-1, a brazilian biotype.</title>
        <authorList>
            <person name="Quecine M.C."/>
            <person name="Pachon D.M.R."/>
            <person name="Bonatelli M.L."/>
            <person name="Correr F.H."/>
            <person name="Franceschini L.M."/>
            <person name="Leite T.F."/>
            <person name="Margarido G.R.A."/>
            <person name="Almeida C.A."/>
            <person name="Ferrarezi J.A."/>
            <person name="Labate C.A."/>
        </authorList>
    </citation>
    <scope>NUCLEOTIDE SEQUENCE</scope>
    <source>
        <strain evidence="3">MF-1</strain>
    </source>
</reference>
<name>A0A9Q3EY64_9BASI</name>
<feature type="compositionally biased region" description="Polar residues" evidence="1">
    <location>
        <begin position="151"/>
        <end position="174"/>
    </location>
</feature>
<gene>
    <name evidence="3" type="ORF">O181_067068</name>
</gene>
<proteinExistence type="predicted"/>
<dbReference type="InterPro" id="IPR031833">
    <property type="entry name" value="DUF4748"/>
</dbReference>
<dbReference type="EMBL" id="AVOT02033450">
    <property type="protein sequence ID" value="MBW0527353.1"/>
    <property type="molecule type" value="Genomic_DNA"/>
</dbReference>
<dbReference type="PANTHER" id="PTHR41800">
    <property type="entry name" value="EXPRESSED PROTEIN"/>
    <property type="match status" value="1"/>
</dbReference>
<feature type="transmembrane region" description="Helical" evidence="2">
    <location>
        <begin position="20"/>
        <end position="40"/>
    </location>
</feature>
<evidence type="ECO:0000256" key="1">
    <source>
        <dbReference type="SAM" id="MobiDB-lite"/>
    </source>
</evidence>
<dbReference type="Pfam" id="PF15932">
    <property type="entry name" value="DUF4748"/>
    <property type="match status" value="1"/>
</dbReference>
<evidence type="ECO:0000313" key="3">
    <source>
        <dbReference type="EMBL" id="MBW0527353.1"/>
    </source>
</evidence>
<dbReference type="PANTHER" id="PTHR41800:SF1">
    <property type="entry name" value="EXPRESSED PROTEIN"/>
    <property type="match status" value="1"/>
</dbReference>
<evidence type="ECO:0000256" key="2">
    <source>
        <dbReference type="SAM" id="Phobius"/>
    </source>
</evidence>
<feature type="region of interest" description="Disordered" evidence="1">
    <location>
        <begin position="145"/>
        <end position="174"/>
    </location>
</feature>
<sequence>MNCPRGLLGAQKTDGIAQSVLLLATSWLVSGNGVLSYQAWLMLLAVAPLASLCISMRTTGPEPGVSRLAQSNQYHTPLSRPSHNISSYPTMNTPGSMALGWGLILVAGGSGLYFAKRDIKKRRMEQTQRGIRSNDTREWHERLADQEKKNPNQASNIGNTQVMQPDTKYQSGLSQTFSKFDLPLQKQNVYSRPKLTEEEK</sequence>
<keyword evidence="2" id="KW-0812">Transmembrane</keyword>
<keyword evidence="2" id="KW-1133">Transmembrane helix</keyword>
<accession>A0A9Q3EY64</accession>
<protein>
    <submittedName>
        <fullName evidence="3">Uncharacterized protein</fullName>
    </submittedName>
</protein>
<dbReference type="Proteomes" id="UP000765509">
    <property type="component" value="Unassembled WGS sequence"/>
</dbReference>
<dbReference type="AlphaFoldDB" id="A0A9Q3EY64"/>
<dbReference type="OrthoDB" id="2559326at2759"/>
<comment type="caution">
    <text evidence="3">The sequence shown here is derived from an EMBL/GenBank/DDBJ whole genome shotgun (WGS) entry which is preliminary data.</text>
</comment>